<sequence length="390" mass="41474">MARRMAVSGLRQNNERAVLTVVASVPGSSAAQIARATGLGPQSVSRILGELENAGLIRRGEARKGQRGQPAVPIYMSPDGAYCVGCEVGWRHMHILIRNLGGEILGEHKRYYAYPDAEEILAEVVSLTKLLLGLVPQEHLGRVVGIGLAMPSGIARNANLVGAPEHVVSAWTNFDLAAELGTAIGQPLFVFNDGNAGCWAELAAWPAPRPANLAYLQVGTFLGAGLIADGRLWEGPTGNSANLGSMVVCDSAGNQQFAHLTASIMALEKRMAAAGQTLPTGRPASWDWDAMEPIVSDWLDEASVALAHVIINTSAVMEFGTAIVDGVMPRHIVERLVEKVRERIAVFPVLTSDKPTVVIGRLGADAPARGAALKPMFRRLFSRDSADLAD</sequence>
<dbReference type="AlphaFoldDB" id="A0A9Q4APH5"/>
<evidence type="ECO:0000259" key="1">
    <source>
        <dbReference type="Pfam" id="PF12802"/>
    </source>
</evidence>
<reference evidence="2" key="1">
    <citation type="submission" date="2022-06" db="EMBL/GenBank/DDBJ databases">
        <title>Devosia sp. XJ19-45 genome assembly.</title>
        <authorList>
            <person name="Li B."/>
            <person name="Cai M."/>
            <person name="Nie G."/>
            <person name="Li W."/>
        </authorList>
    </citation>
    <scope>NUCLEOTIDE SEQUENCE</scope>
    <source>
        <strain evidence="2">XJ19-45</strain>
    </source>
</reference>
<name>A0A9Q4APH5_9HYPH</name>
<dbReference type="InterPro" id="IPR036388">
    <property type="entry name" value="WH-like_DNA-bd_sf"/>
</dbReference>
<evidence type="ECO:0000313" key="2">
    <source>
        <dbReference type="EMBL" id="MCP8887341.1"/>
    </source>
</evidence>
<dbReference type="GO" id="GO:0003700">
    <property type="term" value="F:DNA-binding transcription factor activity"/>
    <property type="evidence" value="ECO:0007669"/>
    <property type="project" value="InterPro"/>
</dbReference>
<dbReference type="PANTHER" id="PTHR18964">
    <property type="entry name" value="ROK (REPRESSOR, ORF, KINASE) FAMILY"/>
    <property type="match status" value="1"/>
</dbReference>
<dbReference type="Pfam" id="PF00480">
    <property type="entry name" value="ROK"/>
    <property type="match status" value="1"/>
</dbReference>
<dbReference type="PANTHER" id="PTHR18964:SF169">
    <property type="entry name" value="N-ACETYLMANNOSAMINE KINASE"/>
    <property type="match status" value="1"/>
</dbReference>
<dbReference type="InterPro" id="IPR036390">
    <property type="entry name" value="WH_DNA-bd_sf"/>
</dbReference>
<proteinExistence type="predicted"/>
<dbReference type="SUPFAM" id="SSF53067">
    <property type="entry name" value="Actin-like ATPase domain"/>
    <property type="match status" value="1"/>
</dbReference>
<dbReference type="GO" id="GO:0009384">
    <property type="term" value="F:N-acylmannosamine kinase activity"/>
    <property type="evidence" value="ECO:0007669"/>
    <property type="project" value="TreeGrafter"/>
</dbReference>
<protein>
    <submittedName>
        <fullName evidence="2">ROK family transcriptional regulator</fullName>
    </submittedName>
</protein>
<feature type="domain" description="HTH marR-type" evidence="1">
    <location>
        <begin position="16"/>
        <end position="67"/>
    </location>
</feature>
<evidence type="ECO:0000313" key="3">
    <source>
        <dbReference type="Proteomes" id="UP001060275"/>
    </source>
</evidence>
<dbReference type="Proteomes" id="UP001060275">
    <property type="component" value="Unassembled WGS sequence"/>
</dbReference>
<dbReference type="InterPro" id="IPR000600">
    <property type="entry name" value="ROK"/>
</dbReference>
<dbReference type="InterPro" id="IPR043129">
    <property type="entry name" value="ATPase_NBD"/>
</dbReference>
<dbReference type="InterPro" id="IPR000835">
    <property type="entry name" value="HTH_MarR-typ"/>
</dbReference>
<organism evidence="2 3">
    <name type="scientific">Devosia ureilytica</name>
    <dbReference type="NCBI Taxonomy" id="2952754"/>
    <lineage>
        <taxon>Bacteria</taxon>
        <taxon>Pseudomonadati</taxon>
        <taxon>Pseudomonadota</taxon>
        <taxon>Alphaproteobacteria</taxon>
        <taxon>Hyphomicrobiales</taxon>
        <taxon>Devosiaceae</taxon>
        <taxon>Devosia</taxon>
    </lineage>
</organism>
<dbReference type="SUPFAM" id="SSF46785">
    <property type="entry name" value="Winged helix' DNA-binding domain"/>
    <property type="match status" value="1"/>
</dbReference>
<dbReference type="EMBL" id="JAMWDU010000003">
    <property type="protein sequence ID" value="MCP8887341.1"/>
    <property type="molecule type" value="Genomic_DNA"/>
</dbReference>
<comment type="caution">
    <text evidence="2">The sequence shown here is derived from an EMBL/GenBank/DDBJ whole genome shotgun (WGS) entry which is preliminary data.</text>
</comment>
<accession>A0A9Q4APH5</accession>
<gene>
    <name evidence="2" type="ORF">NF348_09515</name>
</gene>
<dbReference type="Gene3D" id="1.10.10.10">
    <property type="entry name" value="Winged helix-like DNA-binding domain superfamily/Winged helix DNA-binding domain"/>
    <property type="match status" value="1"/>
</dbReference>
<dbReference type="Pfam" id="PF12802">
    <property type="entry name" value="MarR_2"/>
    <property type="match status" value="1"/>
</dbReference>
<keyword evidence="3" id="KW-1185">Reference proteome</keyword>
<dbReference type="GO" id="GO:0019262">
    <property type="term" value="P:N-acetylneuraminate catabolic process"/>
    <property type="evidence" value="ECO:0007669"/>
    <property type="project" value="TreeGrafter"/>
</dbReference>
<dbReference type="Gene3D" id="3.30.420.40">
    <property type="match status" value="2"/>
</dbReference>
<dbReference type="RefSeq" id="WP_254674424.1">
    <property type="nucleotide sequence ID" value="NZ_JAMWDU010000003.1"/>
</dbReference>